<proteinExistence type="predicted"/>
<sequence>MKNSNCFLYSLLNYFGDGNDAGGRPDLKLNVRRDSLVHDALIGLELMAMSNPKDLKQQLVVEFVGEQDIDEAIMFPKNSSK</sequence>
<organism evidence="1 2">
    <name type="scientific">Glossina austeni</name>
    <name type="common">Savannah tsetse fly</name>
    <dbReference type="NCBI Taxonomy" id="7395"/>
    <lineage>
        <taxon>Eukaryota</taxon>
        <taxon>Metazoa</taxon>
        <taxon>Ecdysozoa</taxon>
        <taxon>Arthropoda</taxon>
        <taxon>Hexapoda</taxon>
        <taxon>Insecta</taxon>
        <taxon>Pterygota</taxon>
        <taxon>Neoptera</taxon>
        <taxon>Endopterygota</taxon>
        <taxon>Diptera</taxon>
        <taxon>Brachycera</taxon>
        <taxon>Muscomorpha</taxon>
        <taxon>Hippoboscoidea</taxon>
        <taxon>Glossinidae</taxon>
        <taxon>Glossina</taxon>
    </lineage>
</organism>
<dbReference type="EnsemblMetazoa" id="GAUT012739-RA">
    <property type="protein sequence ID" value="GAUT012739-PA"/>
    <property type="gene ID" value="GAUT012739"/>
</dbReference>
<dbReference type="AlphaFoldDB" id="A0A1A9UR67"/>
<evidence type="ECO:0000313" key="1">
    <source>
        <dbReference type="EnsemblMetazoa" id="GAUT012739-PA"/>
    </source>
</evidence>
<dbReference type="GO" id="GO:0004842">
    <property type="term" value="F:ubiquitin-protein transferase activity"/>
    <property type="evidence" value="ECO:0007669"/>
    <property type="project" value="InterPro"/>
</dbReference>
<dbReference type="SUPFAM" id="SSF56204">
    <property type="entry name" value="Hect, E3 ligase catalytic domain"/>
    <property type="match status" value="1"/>
</dbReference>
<accession>A0A1A9UR67</accession>
<dbReference type="VEuPathDB" id="VectorBase:GAUT012739"/>
<protein>
    <submittedName>
        <fullName evidence="1">Uncharacterized protein</fullName>
    </submittedName>
</protein>
<dbReference type="Gene3D" id="3.90.1750.10">
    <property type="entry name" value="Hect, E3 ligase catalytic domains"/>
    <property type="match status" value="1"/>
</dbReference>
<reference evidence="1" key="1">
    <citation type="submission" date="2020-05" db="UniProtKB">
        <authorList>
            <consortium name="EnsemblMetazoa"/>
        </authorList>
    </citation>
    <scope>IDENTIFICATION</scope>
    <source>
        <strain evidence="1">TTRI</strain>
    </source>
</reference>
<name>A0A1A9UR67_GLOAU</name>
<dbReference type="STRING" id="7395.A0A1A9UR67"/>
<dbReference type="Proteomes" id="UP000078200">
    <property type="component" value="Unassembled WGS sequence"/>
</dbReference>
<dbReference type="InterPro" id="IPR035983">
    <property type="entry name" value="Hect_E3_ubiquitin_ligase"/>
</dbReference>
<evidence type="ECO:0000313" key="2">
    <source>
        <dbReference type="Proteomes" id="UP000078200"/>
    </source>
</evidence>
<keyword evidence="2" id="KW-1185">Reference proteome</keyword>